<dbReference type="InterPro" id="IPR000390">
    <property type="entry name" value="Small_drug/metabolite_transptr"/>
</dbReference>
<evidence type="ECO:0000313" key="15">
    <source>
        <dbReference type="EMBL" id="AJF05421.1"/>
    </source>
</evidence>
<dbReference type="GO" id="GO:0015220">
    <property type="term" value="F:choline transmembrane transporter activity"/>
    <property type="evidence" value="ECO:0007669"/>
    <property type="project" value="TreeGrafter"/>
</dbReference>
<feature type="transmembrane region" description="Helical" evidence="13">
    <location>
        <begin position="183"/>
        <end position="200"/>
    </location>
</feature>
<evidence type="ECO:0000256" key="8">
    <source>
        <dbReference type="ARBA" id="ARBA00022985"/>
    </source>
</evidence>
<dbReference type="GO" id="GO:0005886">
    <property type="term" value="C:plasma membrane"/>
    <property type="evidence" value="ECO:0007669"/>
    <property type="project" value="UniProtKB-SubCell"/>
</dbReference>
<feature type="transmembrane region" description="Helical" evidence="13">
    <location>
        <begin position="62"/>
        <end position="79"/>
    </location>
</feature>
<feature type="transmembrane region" description="Helical" evidence="13">
    <location>
        <begin position="115"/>
        <end position="133"/>
    </location>
</feature>
<keyword evidence="11 13" id="KW-0472">Membrane</keyword>
<feature type="transmembrane region" description="Helical" evidence="13">
    <location>
        <begin position="220"/>
        <end position="238"/>
    </location>
</feature>
<dbReference type="Pfam" id="PF00892">
    <property type="entry name" value="EamA"/>
    <property type="match status" value="2"/>
</dbReference>
<feature type="transmembrane region" description="Helical" evidence="13">
    <location>
        <begin position="6"/>
        <end position="23"/>
    </location>
</feature>
<organism evidence="15 16">
    <name type="scientific">Geoalkalibacter subterraneus</name>
    <dbReference type="NCBI Taxonomy" id="483547"/>
    <lineage>
        <taxon>Bacteria</taxon>
        <taxon>Pseudomonadati</taxon>
        <taxon>Thermodesulfobacteriota</taxon>
        <taxon>Desulfuromonadia</taxon>
        <taxon>Desulfuromonadales</taxon>
        <taxon>Geoalkalibacteraceae</taxon>
        <taxon>Geoalkalibacter</taxon>
    </lineage>
</organism>
<dbReference type="KEGG" id="gsb:GSUB_00830"/>
<feature type="transmembrane region" description="Helical" evidence="13">
    <location>
        <begin position="91"/>
        <end position="109"/>
    </location>
</feature>
<keyword evidence="7 13" id="KW-0812">Transmembrane</keyword>
<dbReference type="PANTHER" id="PTHR30561:SF1">
    <property type="entry name" value="MULTIDRUG TRANSPORTER EMRE"/>
    <property type="match status" value="1"/>
</dbReference>
<evidence type="ECO:0000256" key="11">
    <source>
        <dbReference type="ARBA" id="ARBA00023136"/>
    </source>
</evidence>
<dbReference type="GO" id="GO:0009103">
    <property type="term" value="P:lipopolysaccharide biosynthetic process"/>
    <property type="evidence" value="ECO:0007669"/>
    <property type="project" value="UniProtKB-KW"/>
</dbReference>
<evidence type="ECO:0000259" key="14">
    <source>
        <dbReference type="Pfam" id="PF00892"/>
    </source>
</evidence>
<keyword evidence="3" id="KW-1003">Cell membrane</keyword>
<keyword evidence="5" id="KW-0997">Cell inner membrane</keyword>
<comment type="similarity">
    <text evidence="12">Belongs to the drug/metabolite transporter (DMT) superfamily. Small multidrug resistance (SMR) (TC 2.A.7.1) family.</text>
</comment>
<reference evidence="15 16" key="1">
    <citation type="journal article" date="2015" name="Genome Announc.">
        <title>Genomes of Geoalkalibacter ferrihydriticus Z-0531T and Geoalkalibacter subterraneus Red1T, Two Haloalkaliphilic Metal-Reducing Deltaproteobacteria.</title>
        <authorList>
            <person name="Badalamenti J.P."/>
            <person name="Krajmalnik-Brown R."/>
            <person name="Torres C.I."/>
            <person name="Bond D.R."/>
        </authorList>
    </citation>
    <scope>NUCLEOTIDE SEQUENCE [LARGE SCALE GENOMIC DNA]</scope>
    <source>
        <strain evidence="15 16">Red1</strain>
    </source>
</reference>
<accession>A0A0B5FP88</accession>
<evidence type="ECO:0000256" key="12">
    <source>
        <dbReference type="ARBA" id="ARBA00038032"/>
    </source>
</evidence>
<evidence type="ECO:0000256" key="5">
    <source>
        <dbReference type="ARBA" id="ARBA00022519"/>
    </source>
</evidence>
<evidence type="ECO:0000256" key="10">
    <source>
        <dbReference type="ARBA" id="ARBA00023098"/>
    </source>
</evidence>
<keyword evidence="4" id="KW-0444">Lipid biosynthesis</keyword>
<evidence type="ECO:0000256" key="9">
    <source>
        <dbReference type="ARBA" id="ARBA00022989"/>
    </source>
</evidence>
<dbReference type="GO" id="GO:0015199">
    <property type="term" value="F:amino-acid betaine transmembrane transporter activity"/>
    <property type="evidence" value="ECO:0007669"/>
    <property type="project" value="TreeGrafter"/>
</dbReference>
<feature type="transmembrane region" description="Helical" evidence="13">
    <location>
        <begin position="30"/>
        <end position="50"/>
    </location>
</feature>
<feature type="domain" description="EamA" evidence="14">
    <location>
        <begin position="5"/>
        <end position="133"/>
    </location>
</feature>
<gene>
    <name evidence="15" type="ORF">GSUB_00830</name>
</gene>
<dbReference type="HOGENOM" id="CLU_060016_2_0_7"/>
<evidence type="ECO:0000313" key="16">
    <source>
        <dbReference type="Proteomes" id="UP000035036"/>
    </source>
</evidence>
<sequence length="290" mass="32302">MSNTAFFLILFSALMHALWNLLVKRSGDKTVFIWWMFLSSGLLFSLALLFVPGDFPRPDLSILLLAAAGGLCFVLYHLFNGRAYRDGDLSLAYPLAQTSMVYVPLWGILFFGERLTLVGACGIALVVAGAYCIQLRRLSLDEILRPFRSLGEPGVAAALMAGFIYSVGAVIDKTGVMRYSPLYFTYLLVFFMMLIMTANLMRSRYRGRVRAEWQRSRNLILISGPVMMGSFIAFRYGLQMAPVSYAVPTRQVSLLIGVLIGIIFLGERFGRIRILSALTILGGVFLIRMG</sequence>
<dbReference type="InterPro" id="IPR000620">
    <property type="entry name" value="EamA_dom"/>
</dbReference>
<proteinExistence type="inferred from homology"/>
<dbReference type="GO" id="GO:0015297">
    <property type="term" value="F:antiporter activity"/>
    <property type="evidence" value="ECO:0007669"/>
    <property type="project" value="TreeGrafter"/>
</dbReference>
<dbReference type="EMBL" id="CP010311">
    <property type="protein sequence ID" value="AJF05421.1"/>
    <property type="molecule type" value="Genomic_DNA"/>
</dbReference>
<dbReference type="PANTHER" id="PTHR30561">
    <property type="entry name" value="SMR FAMILY PROTON-DEPENDENT DRUG EFFLUX TRANSPORTER SUGE"/>
    <property type="match status" value="1"/>
</dbReference>
<protein>
    <submittedName>
        <fullName evidence="15">Membrane protein</fullName>
    </submittedName>
</protein>
<keyword evidence="9 13" id="KW-1133">Transmembrane helix</keyword>
<feature type="domain" description="EamA" evidence="14">
    <location>
        <begin position="154"/>
        <end position="288"/>
    </location>
</feature>
<feature type="transmembrane region" description="Helical" evidence="13">
    <location>
        <begin position="272"/>
        <end position="289"/>
    </location>
</feature>
<dbReference type="AlphaFoldDB" id="A0A0B5FP88"/>
<keyword evidence="2" id="KW-0813">Transport</keyword>
<evidence type="ECO:0000256" key="4">
    <source>
        <dbReference type="ARBA" id="ARBA00022516"/>
    </source>
</evidence>
<dbReference type="SUPFAM" id="SSF103481">
    <property type="entry name" value="Multidrug resistance efflux transporter EmrE"/>
    <property type="match status" value="2"/>
</dbReference>
<dbReference type="STRING" id="483547.GSUB_00830"/>
<dbReference type="Gene3D" id="1.10.3730.20">
    <property type="match status" value="2"/>
</dbReference>
<dbReference type="RefSeq" id="WP_040198719.1">
    <property type="nucleotide sequence ID" value="NZ_CP010311.1"/>
</dbReference>
<evidence type="ECO:0000256" key="7">
    <source>
        <dbReference type="ARBA" id="ARBA00022692"/>
    </source>
</evidence>
<dbReference type="InterPro" id="IPR037185">
    <property type="entry name" value="EmrE-like"/>
</dbReference>
<evidence type="ECO:0000256" key="13">
    <source>
        <dbReference type="SAM" id="Phobius"/>
    </source>
</evidence>
<dbReference type="Proteomes" id="UP000035036">
    <property type="component" value="Chromosome"/>
</dbReference>
<keyword evidence="10" id="KW-0443">Lipid metabolism</keyword>
<dbReference type="OrthoDB" id="9783707at2"/>
<comment type="subcellular location">
    <subcellularLocation>
        <location evidence="1">Cell membrane</location>
        <topology evidence="1">Multi-pass membrane protein</topology>
    </subcellularLocation>
</comment>
<keyword evidence="8" id="KW-0448">Lipopolysaccharide biosynthesis</keyword>
<dbReference type="GO" id="GO:0009245">
    <property type="term" value="P:lipid A biosynthetic process"/>
    <property type="evidence" value="ECO:0007669"/>
    <property type="project" value="UniProtKB-KW"/>
</dbReference>
<keyword evidence="16" id="KW-1185">Reference proteome</keyword>
<dbReference type="GO" id="GO:0031460">
    <property type="term" value="P:glycine betaine transport"/>
    <property type="evidence" value="ECO:0007669"/>
    <property type="project" value="TreeGrafter"/>
</dbReference>
<evidence type="ECO:0000256" key="6">
    <source>
        <dbReference type="ARBA" id="ARBA00022556"/>
    </source>
</evidence>
<evidence type="ECO:0000256" key="3">
    <source>
        <dbReference type="ARBA" id="ARBA00022475"/>
    </source>
</evidence>
<evidence type="ECO:0000256" key="2">
    <source>
        <dbReference type="ARBA" id="ARBA00022448"/>
    </source>
</evidence>
<keyword evidence="6" id="KW-0441">Lipid A biosynthesis</keyword>
<feature type="transmembrane region" description="Helical" evidence="13">
    <location>
        <begin position="154"/>
        <end position="171"/>
    </location>
</feature>
<name>A0A0B5FP88_9BACT</name>
<evidence type="ECO:0000256" key="1">
    <source>
        <dbReference type="ARBA" id="ARBA00004651"/>
    </source>
</evidence>
<feature type="transmembrane region" description="Helical" evidence="13">
    <location>
        <begin position="244"/>
        <end position="265"/>
    </location>
</feature>